<dbReference type="InterPro" id="IPR035896">
    <property type="entry name" value="AN1-like_Znf"/>
</dbReference>
<evidence type="ECO:0000256" key="3">
    <source>
        <dbReference type="ARBA" id="ARBA00022771"/>
    </source>
</evidence>
<dbReference type="Gene3D" id="1.20.5.4770">
    <property type="match status" value="1"/>
</dbReference>
<keyword evidence="2" id="KW-0479">Metal-binding</keyword>
<dbReference type="Pfam" id="PF01428">
    <property type="entry name" value="zf-AN1"/>
    <property type="match status" value="1"/>
</dbReference>
<dbReference type="SUPFAM" id="SSF57716">
    <property type="entry name" value="Glucocorticoid receptor-like (DNA-binding domain)"/>
    <property type="match status" value="1"/>
</dbReference>
<dbReference type="PROSITE" id="PS51036">
    <property type="entry name" value="ZF_A20"/>
    <property type="match status" value="1"/>
</dbReference>
<organism evidence="10 11">
    <name type="scientific">Musa troglodytarum</name>
    <name type="common">fe'i banana</name>
    <dbReference type="NCBI Taxonomy" id="320322"/>
    <lineage>
        <taxon>Eukaryota</taxon>
        <taxon>Viridiplantae</taxon>
        <taxon>Streptophyta</taxon>
        <taxon>Embryophyta</taxon>
        <taxon>Tracheophyta</taxon>
        <taxon>Spermatophyta</taxon>
        <taxon>Magnoliopsida</taxon>
        <taxon>Liliopsida</taxon>
        <taxon>Zingiberales</taxon>
        <taxon>Musaceae</taxon>
        <taxon>Musa</taxon>
    </lineage>
</organism>
<evidence type="ECO:0000256" key="5">
    <source>
        <dbReference type="ARBA" id="ARBA00023016"/>
    </source>
</evidence>
<evidence type="ECO:0000313" key="11">
    <source>
        <dbReference type="Proteomes" id="UP001055439"/>
    </source>
</evidence>
<dbReference type="SMART" id="SM00154">
    <property type="entry name" value="ZnF_AN1"/>
    <property type="match status" value="1"/>
</dbReference>
<sequence>MQSTSHSFCLLLRTTPAQIKAFAQQRLGFSVAMDSGEHRENPPPCARGCGFFGSPATRGLCSWCYRDVCLTEQLEKTRPPLAAAESEAGSRKVAAAPSSSHPGEEPQKAADRCGRCKKKVRLCARFECRCGSTFCAAHRLPETHECAFDYKAHGRAAIAEANPVVVKDKLQRI</sequence>
<evidence type="ECO:0000256" key="1">
    <source>
        <dbReference type="ARBA" id="ARBA00003732"/>
    </source>
</evidence>
<keyword evidence="3 6" id="KW-0863">Zinc-finger</keyword>
<dbReference type="GO" id="GO:0008270">
    <property type="term" value="F:zinc ion binding"/>
    <property type="evidence" value="ECO:0007669"/>
    <property type="project" value="UniProtKB-KW"/>
</dbReference>
<dbReference type="GO" id="GO:0003677">
    <property type="term" value="F:DNA binding"/>
    <property type="evidence" value="ECO:0007669"/>
    <property type="project" value="InterPro"/>
</dbReference>
<protein>
    <submittedName>
        <fullName evidence="10">A20-like zinc finger</fullName>
    </submittedName>
</protein>
<proteinExistence type="predicted"/>
<dbReference type="PANTHER" id="PTHR10634">
    <property type="entry name" value="AN1-TYPE ZINC FINGER PROTEIN"/>
    <property type="match status" value="1"/>
</dbReference>
<feature type="domain" description="A20-type" evidence="8">
    <location>
        <begin position="39"/>
        <end position="73"/>
    </location>
</feature>
<reference evidence="10" key="1">
    <citation type="submission" date="2022-05" db="EMBL/GenBank/DDBJ databases">
        <title>The Musa troglodytarum L. genome provides insights into the mechanism of non-climacteric behaviour and enrichment of carotenoids.</title>
        <authorList>
            <person name="Wang J."/>
        </authorList>
    </citation>
    <scope>NUCLEOTIDE SEQUENCE</scope>
    <source>
        <tissue evidence="10">Leaf</tissue>
    </source>
</reference>
<evidence type="ECO:0000259" key="8">
    <source>
        <dbReference type="PROSITE" id="PS51036"/>
    </source>
</evidence>
<dbReference type="Proteomes" id="UP001055439">
    <property type="component" value="Chromosome 8"/>
</dbReference>
<evidence type="ECO:0000256" key="2">
    <source>
        <dbReference type="ARBA" id="ARBA00022723"/>
    </source>
</evidence>
<dbReference type="InterPro" id="IPR002653">
    <property type="entry name" value="Znf_A20"/>
</dbReference>
<evidence type="ECO:0000313" key="10">
    <source>
        <dbReference type="EMBL" id="URE37906.1"/>
    </source>
</evidence>
<evidence type="ECO:0000259" key="9">
    <source>
        <dbReference type="PROSITE" id="PS51039"/>
    </source>
</evidence>
<dbReference type="AlphaFoldDB" id="A0A9E7HQV9"/>
<dbReference type="InterPro" id="IPR050652">
    <property type="entry name" value="AN1_A20_ZnFinger"/>
</dbReference>
<dbReference type="Pfam" id="PF01754">
    <property type="entry name" value="zf-A20"/>
    <property type="match status" value="1"/>
</dbReference>
<evidence type="ECO:0000256" key="6">
    <source>
        <dbReference type="PROSITE-ProRule" id="PRU00449"/>
    </source>
</evidence>
<keyword evidence="5" id="KW-0346">Stress response</keyword>
<accession>A0A9E7HQV9</accession>
<feature type="region of interest" description="Disordered" evidence="7">
    <location>
        <begin position="80"/>
        <end position="109"/>
    </location>
</feature>
<dbReference type="PROSITE" id="PS51039">
    <property type="entry name" value="ZF_AN1"/>
    <property type="match status" value="1"/>
</dbReference>
<comment type="function">
    <text evidence="1">May be involved in environmental stress response.</text>
</comment>
<gene>
    <name evidence="10" type="ORF">MUK42_30011</name>
</gene>
<feature type="domain" description="AN1-type" evidence="9">
    <location>
        <begin position="107"/>
        <end position="154"/>
    </location>
</feature>
<name>A0A9E7HQV9_9LILI</name>
<dbReference type="EMBL" id="CP097510">
    <property type="protein sequence ID" value="URE37906.1"/>
    <property type="molecule type" value="Genomic_DNA"/>
</dbReference>
<dbReference type="InterPro" id="IPR000058">
    <property type="entry name" value="Znf_AN1"/>
</dbReference>
<dbReference type="PANTHER" id="PTHR10634:SF98">
    <property type="entry name" value="ZINC FINGER A20 AND AN1 DOMAIN-CONTAINING STRESS-ASSOCIATED PROTEIN 3"/>
    <property type="match status" value="1"/>
</dbReference>
<keyword evidence="11" id="KW-1185">Reference proteome</keyword>
<dbReference type="SUPFAM" id="SSF118310">
    <property type="entry name" value="AN1-like Zinc finger"/>
    <property type="match status" value="1"/>
</dbReference>
<dbReference type="Gene3D" id="4.10.1110.10">
    <property type="entry name" value="AN1-like Zinc finger"/>
    <property type="match status" value="1"/>
</dbReference>
<evidence type="ECO:0000256" key="4">
    <source>
        <dbReference type="ARBA" id="ARBA00022833"/>
    </source>
</evidence>
<dbReference type="SMART" id="SM00259">
    <property type="entry name" value="ZnF_A20"/>
    <property type="match status" value="1"/>
</dbReference>
<dbReference type="OrthoDB" id="428577at2759"/>
<evidence type="ECO:0000256" key="7">
    <source>
        <dbReference type="SAM" id="MobiDB-lite"/>
    </source>
</evidence>
<keyword evidence="4" id="KW-0862">Zinc</keyword>